<dbReference type="PROSITE" id="PS50926">
    <property type="entry name" value="TRAM"/>
    <property type="match status" value="1"/>
</dbReference>
<organism evidence="13 14">
    <name type="scientific">Anaeromyxobacter oryzae</name>
    <dbReference type="NCBI Taxonomy" id="2918170"/>
    <lineage>
        <taxon>Bacteria</taxon>
        <taxon>Pseudomonadati</taxon>
        <taxon>Myxococcota</taxon>
        <taxon>Myxococcia</taxon>
        <taxon>Myxococcales</taxon>
        <taxon>Cystobacterineae</taxon>
        <taxon>Anaeromyxobacteraceae</taxon>
        <taxon>Anaeromyxobacter</taxon>
    </lineage>
</organism>
<dbReference type="Pfam" id="PF18693">
    <property type="entry name" value="TRAM_2"/>
    <property type="match status" value="1"/>
</dbReference>
<evidence type="ECO:0000313" key="13">
    <source>
        <dbReference type="EMBL" id="BDG03615.1"/>
    </source>
</evidence>
<evidence type="ECO:0000256" key="7">
    <source>
        <dbReference type="ARBA" id="ARBA00023014"/>
    </source>
</evidence>
<sequence length="472" mass="51713">MAQTRVYMHTLGCPKNRVDSEVMLGTLAEAGYRLVQDPAKAEVIVVNTCGFIESAKEESVEAIVELADQKRAGCCKKLVVTGCLVQRHADELARELPEVDHFLGTGAYQDVARIVSDAQAKRLVVPDPDFVHSAASPRVNSLPSHTAYLKISEGCDNACAFCIIPKLRGPQRSRPIDDVLAEAAALAAQGTVELSLVAQDLTAYGYDLPGKIRLHHLLPELAKVDGIRWIRLHYAYPRDVPDALVDAVASEPKIVKYLDMPLQHSSDRLLRSMKRGRDSVFLRELLARLRARIPGIALRTSLIVGLPGETEDDFENLVRFVEEQRFERLGVFEFSPEEGTPAAEMAAQVPDEVKRARFERVMGIQQGISRDHQQAMIGRKLEVLVEGRAEETEHLLAGRHAQQAPEIDGITYVNDGVAYPGEIVTLEVTDASEYDLVGRVIARDPARAAGKLPAAPRPPRAGGKRGGLPVVG</sequence>
<dbReference type="EMBL" id="AP025591">
    <property type="protein sequence ID" value="BDG03615.1"/>
    <property type="molecule type" value="Genomic_DNA"/>
</dbReference>
<dbReference type="SUPFAM" id="SSF102114">
    <property type="entry name" value="Radical SAM enzymes"/>
    <property type="match status" value="1"/>
</dbReference>
<protein>
    <recommendedName>
        <fullName evidence="8">Ribosomal protein uS12 methylthiotransferase RimO</fullName>
        <shortName evidence="8">uS12 MTTase</shortName>
        <shortName evidence="8">uS12 methylthiotransferase</shortName>
        <ecNumber evidence="8">2.8.4.4</ecNumber>
    </recommendedName>
    <alternativeName>
        <fullName evidence="8">Ribosomal protein uS12 (aspartate-C(3))-methylthiotransferase</fullName>
    </alternativeName>
    <alternativeName>
        <fullName evidence="8">Ribosome maturation factor RimO</fullName>
    </alternativeName>
</protein>
<dbReference type="InterPro" id="IPR002792">
    <property type="entry name" value="TRAM_dom"/>
</dbReference>
<dbReference type="PROSITE" id="PS51918">
    <property type="entry name" value="RADICAL_SAM"/>
    <property type="match status" value="1"/>
</dbReference>
<dbReference type="SMART" id="SM00729">
    <property type="entry name" value="Elp3"/>
    <property type="match status" value="1"/>
</dbReference>
<feature type="domain" description="Radical SAM core" evidence="12">
    <location>
        <begin position="141"/>
        <end position="371"/>
    </location>
</feature>
<evidence type="ECO:0000256" key="9">
    <source>
        <dbReference type="SAM" id="MobiDB-lite"/>
    </source>
</evidence>
<comment type="catalytic activity">
    <reaction evidence="8">
        <text>L-aspartate(89)-[ribosomal protein uS12]-hydrogen + (sulfur carrier)-SH + AH2 + 2 S-adenosyl-L-methionine = 3-methylsulfanyl-L-aspartate(89)-[ribosomal protein uS12]-hydrogen + (sulfur carrier)-H + 5'-deoxyadenosine + L-methionine + A + S-adenosyl-L-homocysteine + 2 H(+)</text>
        <dbReference type="Rhea" id="RHEA:37087"/>
        <dbReference type="Rhea" id="RHEA-COMP:10460"/>
        <dbReference type="Rhea" id="RHEA-COMP:10461"/>
        <dbReference type="Rhea" id="RHEA-COMP:14737"/>
        <dbReference type="Rhea" id="RHEA-COMP:14739"/>
        <dbReference type="ChEBI" id="CHEBI:13193"/>
        <dbReference type="ChEBI" id="CHEBI:15378"/>
        <dbReference type="ChEBI" id="CHEBI:17319"/>
        <dbReference type="ChEBI" id="CHEBI:17499"/>
        <dbReference type="ChEBI" id="CHEBI:29917"/>
        <dbReference type="ChEBI" id="CHEBI:29961"/>
        <dbReference type="ChEBI" id="CHEBI:57844"/>
        <dbReference type="ChEBI" id="CHEBI:57856"/>
        <dbReference type="ChEBI" id="CHEBI:59789"/>
        <dbReference type="ChEBI" id="CHEBI:64428"/>
        <dbReference type="ChEBI" id="CHEBI:73599"/>
        <dbReference type="EC" id="2.8.4.4"/>
    </reaction>
</comment>
<keyword evidence="1 8" id="KW-0004">4Fe-4S</keyword>
<evidence type="ECO:0000259" key="10">
    <source>
        <dbReference type="PROSITE" id="PS50926"/>
    </source>
</evidence>
<evidence type="ECO:0000256" key="6">
    <source>
        <dbReference type="ARBA" id="ARBA00023004"/>
    </source>
</evidence>
<dbReference type="Proteomes" id="UP001162891">
    <property type="component" value="Chromosome"/>
</dbReference>
<accession>A0ABN6MVB6</accession>
<comment type="function">
    <text evidence="8">Catalyzes the methylthiolation of an aspartic acid residue of ribosomal protein uS12.</text>
</comment>
<evidence type="ECO:0000256" key="3">
    <source>
        <dbReference type="ARBA" id="ARBA00022679"/>
    </source>
</evidence>
<dbReference type="NCBIfam" id="TIGR00089">
    <property type="entry name" value="MiaB/RimO family radical SAM methylthiotransferase"/>
    <property type="match status" value="1"/>
</dbReference>
<feature type="domain" description="MTTase N-terminal" evidence="11">
    <location>
        <begin position="4"/>
        <end position="120"/>
    </location>
</feature>
<dbReference type="InterPro" id="IPR012340">
    <property type="entry name" value="NA-bd_OB-fold"/>
</dbReference>
<dbReference type="InterPro" id="IPR013848">
    <property type="entry name" value="Methylthiotransferase_N"/>
</dbReference>
<dbReference type="InterPro" id="IPR005839">
    <property type="entry name" value="Methylthiotransferase"/>
</dbReference>
<keyword evidence="7 8" id="KW-0411">Iron-sulfur</keyword>
<dbReference type="Gene3D" id="3.40.50.12160">
    <property type="entry name" value="Methylthiotransferase, N-terminal domain"/>
    <property type="match status" value="1"/>
</dbReference>
<dbReference type="InterPro" id="IPR007197">
    <property type="entry name" value="rSAM"/>
</dbReference>
<feature type="binding site" evidence="8">
    <location>
        <position position="13"/>
    </location>
    <ligand>
        <name>[4Fe-4S] cluster</name>
        <dbReference type="ChEBI" id="CHEBI:49883"/>
        <label>1</label>
    </ligand>
</feature>
<dbReference type="Pfam" id="PF04055">
    <property type="entry name" value="Radical_SAM"/>
    <property type="match status" value="1"/>
</dbReference>
<dbReference type="PANTHER" id="PTHR43837">
    <property type="entry name" value="RIBOSOMAL PROTEIN S12 METHYLTHIOTRANSFERASE RIMO"/>
    <property type="match status" value="1"/>
</dbReference>
<comment type="similarity">
    <text evidence="8">Belongs to the methylthiotransferase family. RimO subfamily.</text>
</comment>
<dbReference type="CDD" id="cd01335">
    <property type="entry name" value="Radical_SAM"/>
    <property type="match status" value="1"/>
</dbReference>
<dbReference type="Gene3D" id="3.80.30.20">
    <property type="entry name" value="tm_1862 like domain"/>
    <property type="match status" value="1"/>
</dbReference>
<dbReference type="SFLD" id="SFLDG01061">
    <property type="entry name" value="methylthiotransferase"/>
    <property type="match status" value="1"/>
</dbReference>
<dbReference type="NCBIfam" id="TIGR01125">
    <property type="entry name" value="30S ribosomal protein S12 methylthiotransferase RimO"/>
    <property type="match status" value="1"/>
</dbReference>
<evidence type="ECO:0000256" key="1">
    <source>
        <dbReference type="ARBA" id="ARBA00022485"/>
    </source>
</evidence>
<dbReference type="HAMAP" id="MF_01865">
    <property type="entry name" value="MTTase_RimO"/>
    <property type="match status" value="1"/>
</dbReference>
<keyword evidence="13" id="KW-0687">Ribonucleoprotein</keyword>
<dbReference type="InterPro" id="IPR005840">
    <property type="entry name" value="Ribosomal_uS12_MeSTrfase_RimO"/>
</dbReference>
<keyword evidence="2 8" id="KW-0963">Cytoplasm</keyword>
<keyword evidence="14" id="KW-1185">Reference proteome</keyword>
<dbReference type="InterPro" id="IPR058240">
    <property type="entry name" value="rSAM_sf"/>
</dbReference>
<dbReference type="RefSeq" id="WP_248361768.1">
    <property type="nucleotide sequence ID" value="NZ_AP025591.1"/>
</dbReference>
<dbReference type="PROSITE" id="PS51449">
    <property type="entry name" value="MTTASE_N"/>
    <property type="match status" value="1"/>
</dbReference>
<dbReference type="PANTHER" id="PTHR43837:SF1">
    <property type="entry name" value="RIBOSOMAL PROTEIN US12 METHYLTHIOTRANSFERASE RIMO"/>
    <property type="match status" value="1"/>
</dbReference>
<evidence type="ECO:0000256" key="4">
    <source>
        <dbReference type="ARBA" id="ARBA00022691"/>
    </source>
</evidence>
<feature type="binding site" evidence="8">
    <location>
        <position position="159"/>
    </location>
    <ligand>
        <name>[4Fe-4S] cluster</name>
        <dbReference type="ChEBI" id="CHEBI:49883"/>
        <label>2</label>
        <note>4Fe-4S-S-AdoMet</note>
    </ligand>
</feature>
<dbReference type="SFLD" id="SFLDG01082">
    <property type="entry name" value="B12-binding_domain_containing"/>
    <property type="match status" value="1"/>
</dbReference>
<dbReference type="InterPro" id="IPR023404">
    <property type="entry name" value="rSAM_horseshoe"/>
</dbReference>
<dbReference type="Pfam" id="PF00919">
    <property type="entry name" value="UPF0004"/>
    <property type="match status" value="1"/>
</dbReference>
<feature type="binding site" evidence="8">
    <location>
        <position position="49"/>
    </location>
    <ligand>
        <name>[4Fe-4S] cluster</name>
        <dbReference type="ChEBI" id="CHEBI:49883"/>
        <label>1</label>
    </ligand>
</feature>
<dbReference type="EC" id="2.8.4.4" evidence="8"/>
<dbReference type="InterPro" id="IPR020612">
    <property type="entry name" value="Methylthiotransferase_CS"/>
</dbReference>
<dbReference type="SFLD" id="SFLDF00274">
    <property type="entry name" value="ribosomal_protein_S12_methylth"/>
    <property type="match status" value="1"/>
</dbReference>
<gene>
    <name evidence="8 13" type="primary">rimO</name>
    <name evidence="13" type="ORF">AMOR_26110</name>
</gene>
<evidence type="ECO:0000256" key="8">
    <source>
        <dbReference type="HAMAP-Rule" id="MF_01865"/>
    </source>
</evidence>
<comment type="cofactor">
    <cofactor evidence="8">
        <name>[4Fe-4S] cluster</name>
        <dbReference type="ChEBI" id="CHEBI:49883"/>
    </cofactor>
    <text evidence="8">Binds 2 [4Fe-4S] clusters. One cluster is coordinated with 3 cysteines and an exchangeable S-adenosyl-L-methionine.</text>
</comment>
<keyword evidence="13" id="KW-0689">Ribosomal protein</keyword>
<keyword evidence="5 8" id="KW-0479">Metal-binding</keyword>
<dbReference type="InterPro" id="IPR038135">
    <property type="entry name" value="Methylthiotransferase_N_sf"/>
</dbReference>
<evidence type="ECO:0000313" key="14">
    <source>
        <dbReference type="Proteomes" id="UP001162891"/>
    </source>
</evidence>
<evidence type="ECO:0000256" key="2">
    <source>
        <dbReference type="ARBA" id="ARBA00022490"/>
    </source>
</evidence>
<feature type="domain" description="TRAM" evidence="10">
    <location>
        <begin position="374"/>
        <end position="442"/>
    </location>
</feature>
<feature type="binding site" evidence="8">
    <location>
        <position position="162"/>
    </location>
    <ligand>
        <name>[4Fe-4S] cluster</name>
        <dbReference type="ChEBI" id="CHEBI:49883"/>
        <label>2</label>
        <note>4Fe-4S-S-AdoMet</note>
    </ligand>
</feature>
<evidence type="ECO:0000256" key="5">
    <source>
        <dbReference type="ARBA" id="ARBA00022723"/>
    </source>
</evidence>
<dbReference type="Gene3D" id="2.40.50.140">
    <property type="entry name" value="Nucleic acid-binding proteins"/>
    <property type="match status" value="1"/>
</dbReference>
<keyword evidence="4 8" id="KW-0949">S-adenosyl-L-methionine</keyword>
<dbReference type="SFLD" id="SFLDS00029">
    <property type="entry name" value="Radical_SAM"/>
    <property type="match status" value="1"/>
</dbReference>
<dbReference type="InterPro" id="IPR006638">
    <property type="entry name" value="Elp3/MiaA/NifB-like_rSAM"/>
</dbReference>
<comment type="subcellular location">
    <subcellularLocation>
        <location evidence="8">Cytoplasm</location>
    </subcellularLocation>
</comment>
<reference evidence="14" key="1">
    <citation type="journal article" date="2022" name="Int. J. Syst. Evol. Microbiol.">
        <title>Anaeromyxobacter oryzae sp. nov., Anaeromyxobacter diazotrophicus sp. nov. and Anaeromyxobacter paludicola sp. nov., isolated from paddy soils.</title>
        <authorList>
            <person name="Itoh H."/>
            <person name="Xu Z."/>
            <person name="Mise K."/>
            <person name="Masuda Y."/>
            <person name="Ushijima N."/>
            <person name="Hayakawa C."/>
            <person name="Shiratori Y."/>
            <person name="Senoo K."/>
        </authorList>
    </citation>
    <scope>NUCLEOTIDE SEQUENCE [LARGE SCALE GENOMIC DNA]</scope>
    <source>
        <strain evidence="14">Red232</strain>
    </source>
</reference>
<keyword evidence="3 8" id="KW-0808">Transferase</keyword>
<feature type="binding site" evidence="8">
    <location>
        <position position="155"/>
    </location>
    <ligand>
        <name>[4Fe-4S] cluster</name>
        <dbReference type="ChEBI" id="CHEBI:49883"/>
        <label>2</label>
        <note>4Fe-4S-S-AdoMet</note>
    </ligand>
</feature>
<dbReference type="GO" id="GO:0005840">
    <property type="term" value="C:ribosome"/>
    <property type="evidence" value="ECO:0007669"/>
    <property type="project" value="UniProtKB-KW"/>
</dbReference>
<feature type="binding site" evidence="8">
    <location>
        <position position="83"/>
    </location>
    <ligand>
        <name>[4Fe-4S] cluster</name>
        <dbReference type="ChEBI" id="CHEBI:49883"/>
        <label>1</label>
    </ligand>
</feature>
<keyword evidence="6 8" id="KW-0408">Iron</keyword>
<dbReference type="PROSITE" id="PS01278">
    <property type="entry name" value="MTTASE_RADICAL"/>
    <property type="match status" value="1"/>
</dbReference>
<name>A0ABN6MVB6_9BACT</name>
<evidence type="ECO:0000259" key="11">
    <source>
        <dbReference type="PROSITE" id="PS51449"/>
    </source>
</evidence>
<evidence type="ECO:0000259" key="12">
    <source>
        <dbReference type="PROSITE" id="PS51918"/>
    </source>
</evidence>
<feature type="region of interest" description="Disordered" evidence="9">
    <location>
        <begin position="448"/>
        <end position="472"/>
    </location>
</feature>
<proteinExistence type="inferred from homology"/>